<dbReference type="SUPFAM" id="SSF46689">
    <property type="entry name" value="Homeodomain-like"/>
    <property type="match status" value="1"/>
</dbReference>
<name>A0ABN5G8N8_PSEO1</name>
<keyword evidence="2 4" id="KW-0238">DNA-binding</keyword>
<protein>
    <submittedName>
        <fullName evidence="6">TetR/AcrR family transcriptional regulator</fullName>
    </submittedName>
</protein>
<evidence type="ECO:0000256" key="3">
    <source>
        <dbReference type="ARBA" id="ARBA00023163"/>
    </source>
</evidence>
<dbReference type="Gene3D" id="1.10.357.10">
    <property type="entry name" value="Tetracycline Repressor, domain 2"/>
    <property type="match status" value="1"/>
</dbReference>
<dbReference type="Proteomes" id="UP000235315">
    <property type="component" value="Chromosome"/>
</dbReference>
<keyword evidence="1" id="KW-0805">Transcription regulation</keyword>
<proteinExistence type="predicted"/>
<dbReference type="InterPro" id="IPR001647">
    <property type="entry name" value="HTH_TetR"/>
</dbReference>
<accession>A0ABN5G8N8</accession>
<keyword evidence="3" id="KW-0804">Transcription</keyword>
<dbReference type="PANTHER" id="PTHR30055:SF234">
    <property type="entry name" value="HTH-TYPE TRANSCRIPTIONAL REGULATOR BETI"/>
    <property type="match status" value="1"/>
</dbReference>
<dbReference type="RefSeq" id="WP_080569988.1">
    <property type="nucleotide sequence ID" value="NC_016830.1"/>
</dbReference>
<dbReference type="InterPro" id="IPR009057">
    <property type="entry name" value="Homeodomain-like_sf"/>
</dbReference>
<evidence type="ECO:0000256" key="4">
    <source>
        <dbReference type="PROSITE-ProRule" id="PRU00335"/>
    </source>
</evidence>
<sequence length="226" mass="26040">MPMPERCSRFAEYRDKVLELFASKGFGQVGMRELATCLGLSPGSLYHHYPSKQHLLLDLIEEFYEELLATLARIKQTATTKRDRLKPLIRAHQDLHREMPWHFRLVERDSGCLNEEQQERVRQLREQYERQLLMMLGVRSRLSEQGRAVGHAIATLLNSAPGWLTHYSLEEREHDSLIENLVSGAIERSLASGNKPGLGFKKHPQETHTPAAVQKTYSELHCRKTS</sequence>
<feature type="domain" description="HTH tetR-type" evidence="5">
    <location>
        <begin position="7"/>
        <end position="67"/>
    </location>
</feature>
<evidence type="ECO:0000313" key="6">
    <source>
        <dbReference type="EMBL" id="AUO47205.1"/>
    </source>
</evidence>
<organism evidence="6 7">
    <name type="scientific">Pseudomonas ogarae (strain DSM 112162 / CECT 30235 / F113)</name>
    <dbReference type="NCBI Taxonomy" id="1114970"/>
    <lineage>
        <taxon>Bacteria</taxon>
        <taxon>Pseudomonadati</taxon>
        <taxon>Pseudomonadota</taxon>
        <taxon>Gammaproteobacteria</taxon>
        <taxon>Pseudomonadales</taxon>
        <taxon>Pseudomonadaceae</taxon>
        <taxon>Pseudomonas</taxon>
    </lineage>
</organism>
<evidence type="ECO:0000259" key="5">
    <source>
        <dbReference type="PROSITE" id="PS50977"/>
    </source>
</evidence>
<evidence type="ECO:0000256" key="1">
    <source>
        <dbReference type="ARBA" id="ARBA00023015"/>
    </source>
</evidence>
<keyword evidence="7" id="KW-1185">Reference proteome</keyword>
<dbReference type="InterPro" id="IPR041490">
    <property type="entry name" value="KstR2_TetR_C"/>
</dbReference>
<feature type="DNA-binding region" description="H-T-H motif" evidence="4">
    <location>
        <begin position="30"/>
        <end position="49"/>
    </location>
</feature>
<reference evidence="6 7" key="1">
    <citation type="submission" date="2018-01" db="EMBL/GenBank/DDBJ databases">
        <title>Tropical forage species Digitaria eriantha prevents oxidative stress under low temperature conditions by the incorporation of polyhydroxybutyrate-producing endophytic bacteria.</title>
        <authorList>
            <person name="Stritzler M."/>
            <person name="Ayub N."/>
        </authorList>
    </citation>
    <scope>NUCLEOTIDE SEQUENCE [LARGE SCALE GENOMIC DNA]</scope>
    <source>
        <strain evidence="6 7">FR1</strain>
    </source>
</reference>
<dbReference type="Pfam" id="PF00440">
    <property type="entry name" value="TetR_N"/>
    <property type="match status" value="1"/>
</dbReference>
<dbReference type="PROSITE" id="PS50977">
    <property type="entry name" value="HTH_TETR_2"/>
    <property type="match status" value="1"/>
</dbReference>
<dbReference type="Pfam" id="PF17932">
    <property type="entry name" value="TetR_C_24"/>
    <property type="match status" value="1"/>
</dbReference>
<dbReference type="InterPro" id="IPR050109">
    <property type="entry name" value="HTH-type_TetR-like_transc_reg"/>
</dbReference>
<dbReference type="PRINTS" id="PR00455">
    <property type="entry name" value="HTHTETR"/>
</dbReference>
<dbReference type="EMBL" id="CP025738">
    <property type="protein sequence ID" value="AUO47205.1"/>
    <property type="molecule type" value="Genomic_DNA"/>
</dbReference>
<evidence type="ECO:0000313" key="7">
    <source>
        <dbReference type="Proteomes" id="UP000235315"/>
    </source>
</evidence>
<dbReference type="PANTHER" id="PTHR30055">
    <property type="entry name" value="HTH-TYPE TRANSCRIPTIONAL REGULATOR RUTR"/>
    <property type="match status" value="1"/>
</dbReference>
<evidence type="ECO:0000256" key="2">
    <source>
        <dbReference type="ARBA" id="ARBA00023125"/>
    </source>
</evidence>
<gene>
    <name evidence="6" type="ORF">C1C98_17995</name>
</gene>
<dbReference type="Gene3D" id="1.10.10.60">
    <property type="entry name" value="Homeodomain-like"/>
    <property type="match status" value="1"/>
</dbReference>